<reference evidence="3 4" key="1">
    <citation type="submission" date="2019-02" db="EMBL/GenBank/DDBJ databases">
        <title>Draft genome sequence of Amycolatopsis sp. 8-3EHSu isolated from roots of Suaeda maritima.</title>
        <authorList>
            <person name="Duangmal K."/>
            <person name="Chantavorakit T."/>
        </authorList>
    </citation>
    <scope>NUCLEOTIDE SEQUENCE [LARGE SCALE GENOMIC DNA]</scope>
    <source>
        <strain evidence="3 4">8-3EHSu</strain>
    </source>
</reference>
<accession>A0A4Q7JC94</accession>
<keyword evidence="1" id="KW-0472">Membrane</keyword>
<sequence length="68" mass="6520">MKRMSARVLVAGAALAVLSLVTGGVAGAAETPVWVLPGVDLGGLLGPVAGLPADALAPVYGLLTLLGA</sequence>
<dbReference type="AlphaFoldDB" id="A0A4Q7JC94"/>
<protein>
    <submittedName>
        <fullName evidence="3">Uncharacterized protein</fullName>
    </submittedName>
</protein>
<evidence type="ECO:0000256" key="1">
    <source>
        <dbReference type="SAM" id="Phobius"/>
    </source>
</evidence>
<feature type="signal peptide" evidence="2">
    <location>
        <begin position="1"/>
        <end position="28"/>
    </location>
</feature>
<keyword evidence="1" id="KW-1133">Transmembrane helix</keyword>
<evidence type="ECO:0000313" key="4">
    <source>
        <dbReference type="Proteomes" id="UP000292003"/>
    </source>
</evidence>
<feature type="chain" id="PRO_5020435658" evidence="2">
    <location>
        <begin position="29"/>
        <end position="68"/>
    </location>
</feature>
<dbReference type="Proteomes" id="UP000292003">
    <property type="component" value="Unassembled WGS sequence"/>
</dbReference>
<comment type="caution">
    <text evidence="3">The sequence shown here is derived from an EMBL/GenBank/DDBJ whole genome shotgun (WGS) entry which is preliminary data.</text>
</comment>
<name>A0A4Q7JC94_9PSEU</name>
<dbReference type="RefSeq" id="WP_130474865.1">
    <property type="nucleotide sequence ID" value="NZ_SFCC01000004.1"/>
</dbReference>
<evidence type="ECO:0000313" key="3">
    <source>
        <dbReference type="EMBL" id="RZQ64153.1"/>
    </source>
</evidence>
<dbReference type="EMBL" id="SFCC01000004">
    <property type="protein sequence ID" value="RZQ64153.1"/>
    <property type="molecule type" value="Genomic_DNA"/>
</dbReference>
<organism evidence="3 4">
    <name type="scientific">Amycolatopsis suaedae</name>
    <dbReference type="NCBI Taxonomy" id="2510978"/>
    <lineage>
        <taxon>Bacteria</taxon>
        <taxon>Bacillati</taxon>
        <taxon>Actinomycetota</taxon>
        <taxon>Actinomycetes</taxon>
        <taxon>Pseudonocardiales</taxon>
        <taxon>Pseudonocardiaceae</taxon>
        <taxon>Amycolatopsis</taxon>
    </lineage>
</organism>
<keyword evidence="1" id="KW-0812">Transmembrane</keyword>
<proteinExistence type="predicted"/>
<gene>
    <name evidence="3" type="ORF">EWH70_09155</name>
</gene>
<evidence type="ECO:0000256" key="2">
    <source>
        <dbReference type="SAM" id="SignalP"/>
    </source>
</evidence>
<keyword evidence="2" id="KW-0732">Signal</keyword>
<keyword evidence="4" id="KW-1185">Reference proteome</keyword>
<feature type="transmembrane region" description="Helical" evidence="1">
    <location>
        <begin position="44"/>
        <end position="66"/>
    </location>
</feature>